<dbReference type="GO" id="GO:0051082">
    <property type="term" value="F:unfolded protein binding"/>
    <property type="evidence" value="ECO:0007669"/>
    <property type="project" value="InterPro"/>
</dbReference>
<keyword evidence="6" id="KW-1185">Reference proteome</keyword>
<dbReference type="InterPro" id="IPR024930">
    <property type="entry name" value="Skp_dom_sf"/>
</dbReference>
<protein>
    <recommendedName>
        <fullName evidence="7">Molecular chaperone Skp</fullName>
    </recommendedName>
</protein>
<evidence type="ECO:0000313" key="6">
    <source>
        <dbReference type="Proteomes" id="UP000245539"/>
    </source>
</evidence>
<keyword evidence="2 4" id="KW-0732">Signal</keyword>
<evidence type="ECO:0000313" key="5">
    <source>
        <dbReference type="EMBL" id="PWQ92679.1"/>
    </source>
</evidence>
<dbReference type="PANTHER" id="PTHR35089">
    <property type="entry name" value="CHAPERONE PROTEIN SKP"/>
    <property type="match status" value="1"/>
</dbReference>
<feature type="chain" id="PRO_5016255169" description="Molecular chaperone Skp" evidence="4">
    <location>
        <begin position="23"/>
        <end position="186"/>
    </location>
</feature>
<comment type="caution">
    <text evidence="5">The sequence shown here is derived from an EMBL/GenBank/DDBJ whole genome shotgun (WGS) entry which is preliminary data.</text>
</comment>
<evidence type="ECO:0000256" key="2">
    <source>
        <dbReference type="ARBA" id="ARBA00022729"/>
    </source>
</evidence>
<accession>A0A317C2X8</accession>
<dbReference type="SMART" id="SM00935">
    <property type="entry name" value="OmpH"/>
    <property type="match status" value="1"/>
</dbReference>
<dbReference type="Pfam" id="PF03938">
    <property type="entry name" value="OmpH"/>
    <property type="match status" value="1"/>
</dbReference>
<dbReference type="OrthoDB" id="5623981at2"/>
<dbReference type="GO" id="GO:0005829">
    <property type="term" value="C:cytosol"/>
    <property type="evidence" value="ECO:0007669"/>
    <property type="project" value="TreeGrafter"/>
</dbReference>
<reference evidence="5 6" key="1">
    <citation type="submission" date="2018-05" db="EMBL/GenBank/DDBJ databases">
        <title>Leucothrix arctica sp. nov., isolated from Arctic seawater.</title>
        <authorList>
            <person name="Choi A."/>
            <person name="Baek K."/>
        </authorList>
    </citation>
    <scope>NUCLEOTIDE SEQUENCE [LARGE SCALE GENOMIC DNA]</scope>
    <source>
        <strain evidence="5 6">JCM 18388</strain>
    </source>
</reference>
<feature type="coiled-coil region" evidence="3">
    <location>
        <begin position="58"/>
        <end position="108"/>
    </location>
</feature>
<dbReference type="Proteomes" id="UP000245539">
    <property type="component" value="Unassembled WGS sequence"/>
</dbReference>
<evidence type="ECO:0000256" key="3">
    <source>
        <dbReference type="SAM" id="Coils"/>
    </source>
</evidence>
<evidence type="ECO:0000256" key="1">
    <source>
        <dbReference type="ARBA" id="ARBA00009091"/>
    </source>
</evidence>
<dbReference type="SUPFAM" id="SSF111384">
    <property type="entry name" value="OmpH-like"/>
    <property type="match status" value="1"/>
</dbReference>
<dbReference type="InterPro" id="IPR005632">
    <property type="entry name" value="Chaperone_Skp"/>
</dbReference>
<evidence type="ECO:0000256" key="4">
    <source>
        <dbReference type="SAM" id="SignalP"/>
    </source>
</evidence>
<feature type="signal peptide" evidence="4">
    <location>
        <begin position="1"/>
        <end position="22"/>
    </location>
</feature>
<name>A0A317C2X8_9GAMM</name>
<comment type="similarity">
    <text evidence="1">Belongs to the Skp family.</text>
</comment>
<gene>
    <name evidence="5" type="ORF">DKW60_19760</name>
</gene>
<keyword evidence="3" id="KW-0175">Coiled coil</keyword>
<evidence type="ECO:0008006" key="7">
    <source>
        <dbReference type="Google" id="ProtNLM"/>
    </source>
</evidence>
<dbReference type="Gene3D" id="3.30.910.20">
    <property type="entry name" value="Skp domain"/>
    <property type="match status" value="1"/>
</dbReference>
<organism evidence="5 6">
    <name type="scientific">Leucothrix pacifica</name>
    <dbReference type="NCBI Taxonomy" id="1247513"/>
    <lineage>
        <taxon>Bacteria</taxon>
        <taxon>Pseudomonadati</taxon>
        <taxon>Pseudomonadota</taxon>
        <taxon>Gammaproteobacteria</taxon>
        <taxon>Thiotrichales</taxon>
        <taxon>Thiotrichaceae</taxon>
        <taxon>Leucothrix</taxon>
    </lineage>
</organism>
<dbReference type="PANTHER" id="PTHR35089:SF1">
    <property type="entry name" value="CHAPERONE PROTEIN SKP"/>
    <property type="match status" value="1"/>
</dbReference>
<dbReference type="EMBL" id="QGKM01000078">
    <property type="protein sequence ID" value="PWQ92679.1"/>
    <property type="molecule type" value="Genomic_DNA"/>
</dbReference>
<sequence length="186" mass="21346">MKYFVSALCIACFGLIDSVASADDSPISIAVVNVAYLLKNAPEAELASQALKAEFSPREQALQERLEEINTLEEALDENRSKWSEEEVRQADRNIRSMKRERTRTLEDFREELRFARDTALDDVQKSVFQAIEEVRKKQNIDIVIQEYVAASQRVDMTLSVLEYLQQQLDKQQPENSADTQTEKVN</sequence>
<dbReference type="GO" id="GO:0050821">
    <property type="term" value="P:protein stabilization"/>
    <property type="evidence" value="ECO:0007669"/>
    <property type="project" value="TreeGrafter"/>
</dbReference>
<proteinExistence type="inferred from homology"/>
<dbReference type="RefSeq" id="WP_109839397.1">
    <property type="nucleotide sequence ID" value="NZ_QGKM01000078.1"/>
</dbReference>
<dbReference type="AlphaFoldDB" id="A0A317C2X8"/>